<dbReference type="EMBL" id="CM051394">
    <property type="protein sequence ID" value="KAJ4729173.1"/>
    <property type="molecule type" value="Genomic_DNA"/>
</dbReference>
<organism evidence="1 2">
    <name type="scientific">Melia azedarach</name>
    <name type="common">Chinaberry tree</name>
    <dbReference type="NCBI Taxonomy" id="155640"/>
    <lineage>
        <taxon>Eukaryota</taxon>
        <taxon>Viridiplantae</taxon>
        <taxon>Streptophyta</taxon>
        <taxon>Embryophyta</taxon>
        <taxon>Tracheophyta</taxon>
        <taxon>Spermatophyta</taxon>
        <taxon>Magnoliopsida</taxon>
        <taxon>eudicotyledons</taxon>
        <taxon>Gunneridae</taxon>
        <taxon>Pentapetalae</taxon>
        <taxon>rosids</taxon>
        <taxon>malvids</taxon>
        <taxon>Sapindales</taxon>
        <taxon>Meliaceae</taxon>
        <taxon>Melia</taxon>
    </lineage>
</organism>
<sequence length="1685" mass="187389">MGVHGLWDLLSPVGRRVSVETLAGKKLAIDASIWMVQFMKAMRDEKGEMVRNAHLLGFFRRICKLLYLKTKPVFVFDGGTPALKRRTVIARRRQRENAQAKIRKTAEKLLINHLKTMRLKELAQDLENQRQKQKSDTKGKKILSDLEGNSERSDLVSASDNKKNPDEMLAASIAASAFEEDGDEDEEIILPTMDGNVDPAVLAALPASMQRQILVQQKNDAKGKKILSDDSDQANMIGNNLVSNDVVSRSRDHEKLDEMLAASIAAGEDGNLTNNADTLTASFPSEEEDGYEDEEMILPAMDGSVDPAVLAALPPSMQLDLLVQMRERLMAENRQKYQKVKKAPKHFSELQIQAYLKTVAFRREIDEVQKAAAGRGVGGVQTSRIASEANREFIFSSSFTGDKQVLTSSRVESRGDEQQIPSQRPSTDFMNNVASIDKSNPETRLTPEESRQGFDDDVQTYLDERGRVRVSRVRAMGIRMTRDLQRNLDMMKEIEHEGPNENKITHAQSVLNLSKSSTPDSFSRKKRILETSQDANSESVNSIERNSQSMFKIGKSIEISFEDRSENKCNDDDDDLFAHLAAGNAVIFPAENSPARKQSSDSISDSDWEEGIVEKKGDSFCNDVNVRIKPPLNLKEGDVDDESEVEWEEGPSSAPKSSSVLPAESETTISRGYMEEEANLQEAIRRSLSDQCGDKPNYVVTEHEISKTFAENGDVGVGFHDKENNMGDPNLVGRNAAQQNELFCENIDGLGKQDVGGVNNSLVIDSLESQLKLSAAHNSNDEGVLTNKSYEEYTGSHSEQSRPDVSDGKSLCRDAPCAESSTKMELKQIQVVKGECSSALDGVDGSFTNGKRCSEGSSHCVDLVVGDASNSILVDDKKNDCDSQFSVLTDDKKNELESSSMIHERKNDSLAEPLFHTIGTIDPSIPEGESAGQVSMYDIDIEQTLAVERANDIYVKRGERNMEKSAINADENVQVDVTDEILEEEMLILDQECVNLGNEQKKLERNAESVSSEMFAECQELLQMFGLPYIIAPMEAEAQCAYMELANLVDGVVTDDSDVFLFGARSVYKNIFDDRKYVETYFMQDIEKELGLSREKLIRMALLLGSDYTEGISGIGIVNAIEVVNAFPEENGLLKFREWIESPDPTILGKFDVQTSSNLRKRRSKNGDSDVKHTEDSMEGLSELDKGISQTDEDKQSADDSQNIKKIFMNNHRNVSKNWHIPSSFPSEVVISAYTCPQVDKSTEPFSWGKPDLFVLRKFCWDKFVWGSDKSNELLLPVLKEYEKRETQLRLEAFYTFNERFAKIRSKRIKKAVKGITGSQSLALMNDAAEEVPKSRKKRRINRLERGNNQSWEASKEAEESIAGTQNNSMEKSTPRQSRKRKVKEKFVSLEMENPEQLIQIDGERNANKVSHGKRRGNYQRVGRGKERGRLCAEPSETSSNDGTGGDDKQEFNAEELDGPQEVRRSTRLRKAVNYIVDDPEIDDAGKILNNKECSSKEVEEQDFGVHGSCGDASAGFSGKKQHEADDPLLEESSCRDYLESSGGFCIDEGVIGQPSVSPNGDPFLEAEISKDYLKMGGGFCVDENETCDDQVVAQNSVINGENPSPCFDFVDRVDCDIDLGDSTSGSKGATNGLQNGGSAHTFDTEPHLVHQNATSTLNVENDDKGVSKGALTAMPFLKRRRRRG</sequence>
<evidence type="ECO:0000313" key="2">
    <source>
        <dbReference type="Proteomes" id="UP001164539"/>
    </source>
</evidence>
<name>A0ACC1Z1I8_MELAZ</name>
<keyword evidence="2" id="KW-1185">Reference proteome</keyword>
<comment type="caution">
    <text evidence="1">The sequence shown here is derived from an EMBL/GenBank/DDBJ whole genome shotgun (WGS) entry which is preliminary data.</text>
</comment>
<reference evidence="1 2" key="1">
    <citation type="journal article" date="2023" name="Science">
        <title>Complex scaffold remodeling in plant triterpene biosynthesis.</title>
        <authorList>
            <person name="De La Pena R."/>
            <person name="Hodgson H."/>
            <person name="Liu J.C."/>
            <person name="Stephenson M.J."/>
            <person name="Martin A.C."/>
            <person name="Owen C."/>
            <person name="Harkess A."/>
            <person name="Leebens-Mack J."/>
            <person name="Jimenez L.E."/>
            <person name="Osbourn A."/>
            <person name="Sattely E.S."/>
        </authorList>
    </citation>
    <scope>NUCLEOTIDE SEQUENCE [LARGE SCALE GENOMIC DNA]</scope>
    <source>
        <strain evidence="2">cv. JPN11</strain>
        <tissue evidence="1">Leaf</tissue>
    </source>
</reference>
<evidence type="ECO:0000313" key="1">
    <source>
        <dbReference type="EMBL" id="KAJ4729173.1"/>
    </source>
</evidence>
<accession>A0ACC1Z1I8</accession>
<gene>
    <name evidence="1" type="ORF">OWV82_001996</name>
</gene>
<dbReference type="Proteomes" id="UP001164539">
    <property type="component" value="Chromosome 1"/>
</dbReference>
<proteinExistence type="predicted"/>
<protein>
    <submittedName>
        <fullName evidence="1">DNA repair UVH3-like protein</fullName>
    </submittedName>
</protein>